<organism evidence="3 4">
    <name type="scientific">Pedobacter zeae</name>
    <dbReference type="NCBI Taxonomy" id="1737356"/>
    <lineage>
        <taxon>Bacteria</taxon>
        <taxon>Pseudomonadati</taxon>
        <taxon>Bacteroidota</taxon>
        <taxon>Sphingobacteriia</taxon>
        <taxon>Sphingobacteriales</taxon>
        <taxon>Sphingobacteriaceae</taxon>
        <taxon>Pedobacter</taxon>
    </lineage>
</organism>
<dbReference type="InterPro" id="IPR045944">
    <property type="entry name" value="DUF6364"/>
</dbReference>
<keyword evidence="5" id="KW-1185">Reference proteome</keyword>
<reference evidence="3 4" key="3">
    <citation type="submission" date="2020-08" db="EMBL/GenBank/DDBJ databases">
        <title>Genomic Encyclopedia of Type Strains, Phase IV (KMG-IV): sequencing the most valuable type-strain genomes for metagenomic binning, comparative biology and taxonomic classification.</title>
        <authorList>
            <person name="Goeker M."/>
        </authorList>
    </citation>
    <scope>NUCLEOTIDE SEQUENCE [LARGE SCALE GENOMIC DNA]</scope>
    <source>
        <strain evidence="3 4">DSM 100774</strain>
    </source>
</reference>
<dbReference type="AlphaFoldDB" id="A0A7W6K8I5"/>
<dbReference type="EMBL" id="BMHZ01000002">
    <property type="protein sequence ID" value="GGH05623.1"/>
    <property type="molecule type" value="Genomic_DNA"/>
</dbReference>
<accession>A0A7W6K8I5</accession>
<feature type="region of interest" description="Disordered" evidence="1">
    <location>
        <begin position="66"/>
        <end position="86"/>
    </location>
</feature>
<name>A0A7W6K8I5_9SPHI</name>
<protein>
    <submittedName>
        <fullName evidence="3">Uncharacterized protein</fullName>
    </submittedName>
</protein>
<evidence type="ECO:0000313" key="2">
    <source>
        <dbReference type="EMBL" id="GGH05623.1"/>
    </source>
</evidence>
<dbReference type="EMBL" id="JACIEF010000001">
    <property type="protein sequence ID" value="MBB4107080.1"/>
    <property type="molecule type" value="Genomic_DNA"/>
</dbReference>
<dbReference type="Proteomes" id="UP000532273">
    <property type="component" value="Unassembled WGS sequence"/>
</dbReference>
<reference evidence="2" key="4">
    <citation type="submission" date="2024-05" db="EMBL/GenBank/DDBJ databases">
        <authorList>
            <person name="Sun Q."/>
            <person name="Zhou Y."/>
        </authorList>
    </citation>
    <scope>NUCLEOTIDE SEQUENCE</scope>
    <source>
        <strain evidence="2">CGMCC 1.15287</strain>
    </source>
</reference>
<proteinExistence type="predicted"/>
<gene>
    <name evidence="2" type="ORF">GCM10007422_21800</name>
    <name evidence="3" type="ORF">GGQ60_001040</name>
</gene>
<comment type="caution">
    <text evidence="3">The sequence shown here is derived from an EMBL/GenBank/DDBJ whole genome shotgun (WGS) entry which is preliminary data.</text>
</comment>
<evidence type="ECO:0000313" key="4">
    <source>
        <dbReference type="Proteomes" id="UP000532273"/>
    </source>
</evidence>
<reference evidence="5" key="2">
    <citation type="journal article" date="2019" name="Int. J. Syst. Evol. Microbiol.">
        <title>The Global Catalogue of Microorganisms (GCM) 10K type strain sequencing project: providing services to taxonomists for standard genome sequencing and annotation.</title>
        <authorList>
            <consortium name="The Broad Institute Genomics Platform"/>
            <consortium name="The Broad Institute Genome Sequencing Center for Infectious Disease"/>
            <person name="Wu L."/>
            <person name="Ma J."/>
        </authorList>
    </citation>
    <scope>NUCLEOTIDE SEQUENCE [LARGE SCALE GENOMIC DNA]</scope>
    <source>
        <strain evidence="5">CGMCC 1.15287</strain>
    </source>
</reference>
<dbReference type="Proteomes" id="UP000642938">
    <property type="component" value="Unassembled WGS sequence"/>
</dbReference>
<dbReference type="Pfam" id="PF19891">
    <property type="entry name" value="DUF6364"/>
    <property type="match status" value="1"/>
</dbReference>
<dbReference type="RefSeq" id="WP_183760486.1">
    <property type="nucleotide sequence ID" value="NZ_BMHZ01000002.1"/>
</dbReference>
<reference evidence="2" key="1">
    <citation type="journal article" date="2014" name="Int. J. Syst. Evol. Microbiol.">
        <title>Complete genome of a new Firmicutes species belonging to the dominant human colonic microbiota ('Ruminococcus bicirculans') reveals two chromosomes and a selective capacity to utilize plant glucans.</title>
        <authorList>
            <consortium name="NISC Comparative Sequencing Program"/>
            <person name="Wegmann U."/>
            <person name="Louis P."/>
            <person name="Goesmann A."/>
            <person name="Henrissat B."/>
            <person name="Duncan S.H."/>
            <person name="Flint H.J."/>
        </authorList>
    </citation>
    <scope>NUCLEOTIDE SEQUENCE</scope>
    <source>
        <strain evidence="2">CGMCC 1.15287</strain>
    </source>
</reference>
<evidence type="ECO:0000313" key="5">
    <source>
        <dbReference type="Proteomes" id="UP000642938"/>
    </source>
</evidence>
<sequence>MDAKLTLSFNQDVVNKAKKYAADHNISLSRLVEHLLTQVTAGNYKSLEDYPVSDWVSMVAEGEVEYKKTPKKTRKDSKNEFFSAKK</sequence>
<evidence type="ECO:0000256" key="1">
    <source>
        <dbReference type="SAM" id="MobiDB-lite"/>
    </source>
</evidence>
<evidence type="ECO:0000313" key="3">
    <source>
        <dbReference type="EMBL" id="MBB4107080.1"/>
    </source>
</evidence>